<sequence length="72" mass="8562">MEQQTHGYNTGYFKLHNYFSCDKNLTSIMFGSKLFYDNDDDDDKRKLLILPQFNSKLSIYVFVVRNNNNNNI</sequence>
<evidence type="ECO:0000313" key="1">
    <source>
        <dbReference type="EMBL" id="KAH9516402.1"/>
    </source>
</evidence>
<reference evidence="1" key="1">
    <citation type="submission" date="2013-05" db="EMBL/GenBank/DDBJ databases">
        <authorList>
            <person name="Yim A.K.Y."/>
            <person name="Chan T.F."/>
            <person name="Ji K.M."/>
            <person name="Liu X.Y."/>
            <person name="Zhou J.W."/>
            <person name="Li R.Q."/>
            <person name="Yang K.Y."/>
            <person name="Li J."/>
            <person name="Li M."/>
            <person name="Law P.T.W."/>
            <person name="Wu Y.L."/>
            <person name="Cai Z.L."/>
            <person name="Qin H."/>
            <person name="Bao Y."/>
            <person name="Leung R.K.K."/>
            <person name="Ng P.K.S."/>
            <person name="Zou J."/>
            <person name="Zhong X.J."/>
            <person name="Ran P.X."/>
            <person name="Zhong N.S."/>
            <person name="Liu Z.G."/>
            <person name="Tsui S.K.W."/>
        </authorList>
    </citation>
    <scope>NUCLEOTIDE SEQUENCE</scope>
    <source>
        <strain evidence="1">Derf</strain>
        <tissue evidence="1">Whole organism</tissue>
    </source>
</reference>
<proteinExistence type="predicted"/>
<reference evidence="1" key="2">
    <citation type="journal article" date="2022" name="Res Sq">
        <title>Comparative Genomics Reveals Insights into the Divergent Evolution of Astigmatic Mites and Household Pest Adaptations.</title>
        <authorList>
            <person name="Xiong Q."/>
            <person name="Wan A.T.-Y."/>
            <person name="Liu X.-Y."/>
            <person name="Fung C.S.-H."/>
            <person name="Xiao X."/>
            <person name="Malainual N."/>
            <person name="Hou J."/>
            <person name="Wang L."/>
            <person name="Wang M."/>
            <person name="Yang K."/>
            <person name="Cui Y."/>
            <person name="Leung E."/>
            <person name="Nong W."/>
            <person name="Shin S.-K."/>
            <person name="Au S."/>
            <person name="Jeong K.Y."/>
            <person name="Chew F.T."/>
            <person name="Hui J."/>
            <person name="Leung T.F."/>
            <person name="Tungtrongchitr A."/>
            <person name="Zhong N."/>
            <person name="Liu Z."/>
            <person name="Tsui S."/>
        </authorList>
    </citation>
    <scope>NUCLEOTIDE SEQUENCE</scope>
    <source>
        <strain evidence="1">Derf</strain>
        <tissue evidence="1">Whole organism</tissue>
    </source>
</reference>
<accession>A0A922L7N6</accession>
<dbReference type="EMBL" id="ASGP02000003">
    <property type="protein sequence ID" value="KAH9516402.1"/>
    <property type="molecule type" value="Genomic_DNA"/>
</dbReference>
<dbReference type="AlphaFoldDB" id="A0A922L7N6"/>
<protein>
    <submittedName>
        <fullName evidence="1">Uncharacterized protein</fullName>
    </submittedName>
</protein>
<comment type="caution">
    <text evidence="1">The sequence shown here is derived from an EMBL/GenBank/DDBJ whole genome shotgun (WGS) entry which is preliminary data.</text>
</comment>
<evidence type="ECO:0000313" key="2">
    <source>
        <dbReference type="Proteomes" id="UP000790347"/>
    </source>
</evidence>
<keyword evidence="2" id="KW-1185">Reference proteome</keyword>
<name>A0A922L7N6_DERFA</name>
<gene>
    <name evidence="1" type="ORF">DERF_007141</name>
</gene>
<organism evidence="1 2">
    <name type="scientific">Dermatophagoides farinae</name>
    <name type="common">American house dust mite</name>
    <dbReference type="NCBI Taxonomy" id="6954"/>
    <lineage>
        <taxon>Eukaryota</taxon>
        <taxon>Metazoa</taxon>
        <taxon>Ecdysozoa</taxon>
        <taxon>Arthropoda</taxon>
        <taxon>Chelicerata</taxon>
        <taxon>Arachnida</taxon>
        <taxon>Acari</taxon>
        <taxon>Acariformes</taxon>
        <taxon>Sarcoptiformes</taxon>
        <taxon>Astigmata</taxon>
        <taxon>Psoroptidia</taxon>
        <taxon>Analgoidea</taxon>
        <taxon>Pyroglyphidae</taxon>
        <taxon>Dermatophagoidinae</taxon>
        <taxon>Dermatophagoides</taxon>
    </lineage>
</organism>
<dbReference type="Proteomes" id="UP000790347">
    <property type="component" value="Unassembled WGS sequence"/>
</dbReference>